<evidence type="ECO:0000313" key="1">
    <source>
        <dbReference type="EMBL" id="GGW76648.1"/>
    </source>
</evidence>
<name>A0A918JFW6_9ALTE</name>
<organism evidence="1 2">
    <name type="scientific">Alteromonas halophila</name>
    <dbReference type="NCBI Taxonomy" id="516698"/>
    <lineage>
        <taxon>Bacteria</taxon>
        <taxon>Pseudomonadati</taxon>
        <taxon>Pseudomonadota</taxon>
        <taxon>Gammaproteobacteria</taxon>
        <taxon>Alteromonadales</taxon>
        <taxon>Alteromonadaceae</taxon>
        <taxon>Alteromonas/Salinimonas group</taxon>
        <taxon>Alteromonas</taxon>
    </lineage>
</organism>
<sequence>MMKIKSVFTFSILSLALYGCGGSDAPENQPGSVTLSGEAIAGETLTATVDDPDGFDPSGVSYQWLANGIPLSDQTGSSFTLTPEQRGATIRVSVTYVDDGGTREGATSNETPEVLANEAGTIVVSGASTVGAVLTAEVTDGNGLPETVNYSWSASGVVIEGETSQTLELGQATEGETITATATYTDLEGFEESITSEPTDPVAPEGTNTPAEFSGLSATVQNNVTEPLTGEISVTDVDENESSIVAQTDTTITYGTFSISESGEWSYNLNTDDPVVAGLANASESVEDNAVIESADGTVATLVITIIGVNPASGNNQAAVIRDLTDDDTGELRFTLPEAQAAGRIEVSFTRTDDDLGNGDAFISLFNSENNNAGSIIDLRIRDDQFATRYPERSFEGVEVTPGTLQDIVITWAYPVGNTAAGQLPVVTVEIDGEMAVDPFTPDGSNPEGGVATVSFRFGNNSLVLPEAAQYTINEFALYSDVDGDTLVFEDDYSTYSEGFNLDSEVNSTSPYAPNTEDAVVEEYGAGSADGNQFARVIDTDDSDTGELRFSLPEAQAEGRFDLRFTRTDDDAGSTDAFISLFNSGNNNAGSIMDLRVRDDSFGLRYPDVDIEGAVVTPGEFQTLSVTWSYPDGNTAAGQLPTITLEIDGEPVIEPFEPTGSNPEGGVTTISLRFGSNSTALTQDAMFWLDDLIIYADTAGTNVVFQDDFQSYAEGEDLDPDNNVNSVYASNTSEAVVAAEQ</sequence>
<comment type="caution">
    <text evidence="1">The sequence shown here is derived from an EMBL/GenBank/DDBJ whole genome shotgun (WGS) entry which is preliminary data.</text>
</comment>
<keyword evidence="2" id="KW-1185">Reference proteome</keyword>
<protein>
    <recommendedName>
        <fullName evidence="3">Ig-like domain-containing protein</fullName>
    </recommendedName>
</protein>
<evidence type="ECO:0008006" key="3">
    <source>
        <dbReference type="Google" id="ProtNLM"/>
    </source>
</evidence>
<proteinExistence type="predicted"/>
<dbReference type="InterPro" id="IPR013783">
    <property type="entry name" value="Ig-like_fold"/>
</dbReference>
<accession>A0A918JFW6</accession>
<dbReference type="AlphaFoldDB" id="A0A918JFW6"/>
<dbReference type="Proteomes" id="UP000631300">
    <property type="component" value="Unassembled WGS sequence"/>
</dbReference>
<gene>
    <name evidence="1" type="ORF">GCM10007391_06710</name>
</gene>
<dbReference type="Gene3D" id="2.60.40.10">
    <property type="entry name" value="Immunoglobulins"/>
    <property type="match status" value="1"/>
</dbReference>
<dbReference type="NCBIfam" id="TIGR01965">
    <property type="entry name" value="VCBS_repeat"/>
    <property type="match status" value="1"/>
</dbReference>
<dbReference type="InterPro" id="IPR010221">
    <property type="entry name" value="VCBS_dom"/>
</dbReference>
<reference evidence="1" key="1">
    <citation type="journal article" date="2014" name="Int. J. Syst. Evol. Microbiol.">
        <title>Complete genome sequence of Corynebacterium casei LMG S-19264T (=DSM 44701T), isolated from a smear-ripened cheese.</title>
        <authorList>
            <consortium name="US DOE Joint Genome Institute (JGI-PGF)"/>
            <person name="Walter F."/>
            <person name="Albersmeier A."/>
            <person name="Kalinowski J."/>
            <person name="Ruckert C."/>
        </authorList>
    </citation>
    <scope>NUCLEOTIDE SEQUENCE</scope>
    <source>
        <strain evidence="1">KCTC 22164</strain>
    </source>
</reference>
<dbReference type="PROSITE" id="PS51257">
    <property type="entry name" value="PROKAR_LIPOPROTEIN"/>
    <property type="match status" value="1"/>
</dbReference>
<evidence type="ECO:0000313" key="2">
    <source>
        <dbReference type="Proteomes" id="UP000631300"/>
    </source>
</evidence>
<dbReference type="Gene3D" id="2.60.40.2700">
    <property type="match status" value="1"/>
</dbReference>
<reference evidence="1" key="2">
    <citation type="submission" date="2020-09" db="EMBL/GenBank/DDBJ databases">
        <authorList>
            <person name="Sun Q."/>
            <person name="Kim S."/>
        </authorList>
    </citation>
    <scope>NUCLEOTIDE SEQUENCE</scope>
    <source>
        <strain evidence="1">KCTC 22164</strain>
    </source>
</reference>
<dbReference type="EMBL" id="BMXP01000001">
    <property type="protein sequence ID" value="GGW76648.1"/>
    <property type="molecule type" value="Genomic_DNA"/>
</dbReference>